<keyword evidence="3" id="KW-0804">Transcription</keyword>
<evidence type="ECO:0000256" key="3">
    <source>
        <dbReference type="ARBA" id="ARBA00023163"/>
    </source>
</evidence>
<dbReference type="PANTHER" id="PTHR43280">
    <property type="entry name" value="ARAC-FAMILY TRANSCRIPTIONAL REGULATOR"/>
    <property type="match status" value="1"/>
</dbReference>
<feature type="domain" description="HTH araC/xylS-type" evidence="4">
    <location>
        <begin position="199"/>
        <end position="304"/>
    </location>
</feature>
<keyword evidence="1" id="KW-0805">Transcription regulation</keyword>
<evidence type="ECO:0000256" key="1">
    <source>
        <dbReference type="ARBA" id="ARBA00023015"/>
    </source>
</evidence>
<dbReference type="RefSeq" id="WP_045467944.1">
    <property type="nucleotide sequence ID" value="NZ_BBLT01000011.1"/>
</dbReference>
<evidence type="ECO:0000256" key="2">
    <source>
        <dbReference type="ARBA" id="ARBA00023125"/>
    </source>
</evidence>
<dbReference type="PANTHER" id="PTHR43280:SF32">
    <property type="entry name" value="TRANSCRIPTIONAL REGULATORY PROTEIN"/>
    <property type="match status" value="1"/>
</dbReference>
<dbReference type="SMART" id="SM00342">
    <property type="entry name" value="HTH_ARAC"/>
    <property type="match status" value="1"/>
</dbReference>
<organism evidence="5 6">
    <name type="scientific">Sporocytophaga myxococcoides</name>
    <dbReference type="NCBI Taxonomy" id="153721"/>
    <lineage>
        <taxon>Bacteria</taxon>
        <taxon>Pseudomonadati</taxon>
        <taxon>Bacteroidota</taxon>
        <taxon>Cytophagia</taxon>
        <taxon>Cytophagales</taxon>
        <taxon>Cytophagaceae</taxon>
        <taxon>Sporocytophaga</taxon>
    </lineage>
</organism>
<dbReference type="GO" id="GO:0003700">
    <property type="term" value="F:DNA-binding transcription factor activity"/>
    <property type="evidence" value="ECO:0007669"/>
    <property type="project" value="InterPro"/>
</dbReference>
<evidence type="ECO:0000313" key="5">
    <source>
        <dbReference type="EMBL" id="GAL87111.1"/>
    </source>
</evidence>
<protein>
    <submittedName>
        <fullName evidence="5">AraC family transcriptional regulator</fullName>
    </submittedName>
</protein>
<evidence type="ECO:0000259" key="4">
    <source>
        <dbReference type="PROSITE" id="PS01124"/>
    </source>
</evidence>
<dbReference type="Proteomes" id="UP000030185">
    <property type="component" value="Unassembled WGS sequence"/>
</dbReference>
<comment type="caution">
    <text evidence="5">The sequence shown here is derived from an EMBL/GenBank/DDBJ whole genome shotgun (WGS) entry which is preliminary data.</text>
</comment>
<sequence>MIQSEIHRVKSIAEFHKMKGLPSPMHPLISVIDYNKVECSNEVHFKNFVFDFYHISCKRSVGTKYKYGQGSYDFDEGVMFFIAPNQVFGIEPIAEIASPKSGWMLLVHPDFFWNTSLAKNIKRYEYFDYEVNEALFLSEKEEGILNSIVSNIEQEYQSNIDKFSQNIIVSQIETLLNYSERFYQRQFITRKKNNHQVLANLENLLNDYFNHDELTRKGLPTVQYIADALSISPTYLSSLLKSITGLTAQQHIHEKLIEKAKEKLSTSNLSVGEIAYELGFEHSQSFSKLFKAKTNQSPLEFRASFN</sequence>
<reference evidence="5 6" key="1">
    <citation type="submission" date="2014-09" db="EMBL/GenBank/DDBJ databases">
        <title>Sporocytophaga myxococcoides PG-01 genome sequencing.</title>
        <authorList>
            <person name="Liu L."/>
            <person name="Gao P.J."/>
            <person name="Chen G.J."/>
            <person name="Wang L.S."/>
        </authorList>
    </citation>
    <scope>NUCLEOTIDE SEQUENCE [LARGE SCALE GENOMIC DNA]</scope>
    <source>
        <strain evidence="5 6">PG-01</strain>
    </source>
</reference>
<name>A0A098LJE4_9BACT</name>
<dbReference type="STRING" id="153721.MYP_4341"/>
<dbReference type="GO" id="GO:0043565">
    <property type="term" value="F:sequence-specific DNA binding"/>
    <property type="evidence" value="ECO:0007669"/>
    <property type="project" value="InterPro"/>
</dbReference>
<keyword evidence="2" id="KW-0238">DNA-binding</keyword>
<dbReference type="Gene3D" id="1.10.10.60">
    <property type="entry name" value="Homeodomain-like"/>
    <property type="match status" value="2"/>
</dbReference>
<dbReference type="OrthoDB" id="643086at2"/>
<accession>A0A098LJE4</accession>
<proteinExistence type="predicted"/>
<dbReference type="eggNOG" id="COG2207">
    <property type="taxonomic scope" value="Bacteria"/>
</dbReference>
<dbReference type="Pfam" id="PF12833">
    <property type="entry name" value="HTH_18"/>
    <property type="match status" value="1"/>
</dbReference>
<evidence type="ECO:0000313" key="6">
    <source>
        <dbReference type="Proteomes" id="UP000030185"/>
    </source>
</evidence>
<keyword evidence="6" id="KW-1185">Reference proteome</keyword>
<dbReference type="AlphaFoldDB" id="A0A098LJE4"/>
<dbReference type="SUPFAM" id="SSF46689">
    <property type="entry name" value="Homeodomain-like"/>
    <property type="match status" value="1"/>
</dbReference>
<gene>
    <name evidence="5" type="ORF">MYP_4341</name>
</gene>
<dbReference type="InterPro" id="IPR018060">
    <property type="entry name" value="HTH_AraC"/>
</dbReference>
<dbReference type="InterPro" id="IPR009057">
    <property type="entry name" value="Homeodomain-like_sf"/>
</dbReference>
<dbReference type="PROSITE" id="PS01124">
    <property type="entry name" value="HTH_ARAC_FAMILY_2"/>
    <property type="match status" value="1"/>
</dbReference>
<dbReference type="EMBL" id="BBLT01000011">
    <property type="protein sequence ID" value="GAL87111.1"/>
    <property type="molecule type" value="Genomic_DNA"/>
</dbReference>